<organism evidence="1 2">
    <name type="scientific">Tautonia sociabilis</name>
    <dbReference type="NCBI Taxonomy" id="2080755"/>
    <lineage>
        <taxon>Bacteria</taxon>
        <taxon>Pseudomonadati</taxon>
        <taxon>Planctomycetota</taxon>
        <taxon>Planctomycetia</taxon>
        <taxon>Isosphaerales</taxon>
        <taxon>Isosphaeraceae</taxon>
        <taxon>Tautonia</taxon>
    </lineage>
</organism>
<comment type="caution">
    <text evidence="1">The sequence shown here is derived from an EMBL/GenBank/DDBJ whole genome shotgun (WGS) entry which is preliminary data.</text>
</comment>
<protein>
    <submittedName>
        <fullName evidence="1">Uncharacterized protein</fullName>
    </submittedName>
</protein>
<dbReference type="EMBL" id="RYZH01000003">
    <property type="protein sequence ID" value="RUL89390.1"/>
    <property type="molecule type" value="Genomic_DNA"/>
</dbReference>
<proteinExistence type="predicted"/>
<reference evidence="1 2" key="1">
    <citation type="submission" date="2018-12" db="EMBL/GenBank/DDBJ databases">
        <authorList>
            <person name="Toschakov S.V."/>
        </authorList>
    </citation>
    <scope>NUCLEOTIDE SEQUENCE [LARGE SCALE GENOMIC DNA]</scope>
    <source>
        <strain evidence="1 2">GM2012</strain>
    </source>
</reference>
<reference evidence="1 2" key="2">
    <citation type="submission" date="2019-01" db="EMBL/GenBank/DDBJ databases">
        <title>Tautonia sociabilis, a novel thermotolerant planctomycete of Isosphaeraceae family, isolated from a 4000 m deep subterranean habitat.</title>
        <authorList>
            <person name="Kovaleva O.L."/>
            <person name="Elcheninov A.G."/>
            <person name="Van Heerden E."/>
            <person name="Toshchakov S.V."/>
            <person name="Novikov A."/>
            <person name="Bonch-Osmolovskaya E.A."/>
            <person name="Kublanov I.V."/>
        </authorList>
    </citation>
    <scope>NUCLEOTIDE SEQUENCE [LARGE SCALE GENOMIC DNA]</scope>
    <source>
        <strain evidence="1 2">GM2012</strain>
    </source>
</reference>
<dbReference type="OrthoDB" id="276826at2"/>
<evidence type="ECO:0000313" key="1">
    <source>
        <dbReference type="EMBL" id="RUL89390.1"/>
    </source>
</evidence>
<gene>
    <name evidence="1" type="ORF">TsocGM_03005</name>
</gene>
<name>A0A432MPX3_9BACT</name>
<dbReference type="AlphaFoldDB" id="A0A432MPX3"/>
<keyword evidence="2" id="KW-1185">Reference proteome</keyword>
<dbReference type="Proteomes" id="UP000280296">
    <property type="component" value="Unassembled WGS sequence"/>
</dbReference>
<accession>A0A432MPX3</accession>
<dbReference type="RefSeq" id="WP_126723827.1">
    <property type="nucleotide sequence ID" value="NZ_RYZH01000003.1"/>
</dbReference>
<sequence>MKRGPNRQRAKFLRLRRHLDICLHPGKPRRIRTRSARYAAALAEQLGLITRPKVCTWCRRRQRLQRHHWSYDEPLNVTFLCSDCHEIADQMVWTTCIA</sequence>
<evidence type="ECO:0000313" key="2">
    <source>
        <dbReference type="Proteomes" id="UP000280296"/>
    </source>
</evidence>